<protein>
    <submittedName>
        <fullName evidence="2 3">Lipase</fullName>
    </submittedName>
</protein>
<dbReference type="GO" id="GO:0004622">
    <property type="term" value="F:phosphatidylcholine lysophospholipase activity"/>
    <property type="evidence" value="ECO:0007669"/>
    <property type="project" value="TreeGrafter"/>
</dbReference>
<dbReference type="EMBL" id="CP026520">
    <property type="protein sequence ID" value="QAV19965.1"/>
    <property type="molecule type" value="Genomic_DNA"/>
</dbReference>
<feature type="domain" description="SGNH hydrolase-type esterase" evidence="1">
    <location>
        <begin position="9"/>
        <end position="197"/>
    </location>
</feature>
<keyword evidence="5" id="KW-1185">Reference proteome</keyword>
<dbReference type="PANTHER" id="PTHR30383">
    <property type="entry name" value="THIOESTERASE 1/PROTEASE 1/LYSOPHOSPHOLIPASE L1"/>
    <property type="match status" value="1"/>
</dbReference>
<dbReference type="EMBL" id="JAMDMJ010000009">
    <property type="protein sequence ID" value="MCY9595969.1"/>
    <property type="molecule type" value="Genomic_DNA"/>
</dbReference>
<sequence length="217" mass="23700">MGRALRYIAFGDSLTVGTGDPTREGFTARYRGMAEAALGRSVVLRNAGTNGATSGELLQYLRNEGDLRRGLATSDIVTITAGGNDLIRSAMPYLKSRDTGVLKRSLRTFGGNLRQIVRYTQLPVPAGKSPLVILVGLYNPISMLPEAEFWIKRFNQQMERLQSRTVRYVDVYSAFKGAESRLISDDLFHPNAEGYKRIAECIAQSVPLTSLAGGGGH</sequence>
<reference evidence="3 4" key="1">
    <citation type="submission" date="2018-01" db="EMBL/GenBank/DDBJ databases">
        <title>The whole genome sequencing and assembly of Paenibacillus chitinolyticus KCCM 41400 strain.</title>
        <authorList>
            <person name="Kim J.-Y."/>
            <person name="Park M.-K."/>
            <person name="Lee Y.-J."/>
            <person name="Yi H."/>
            <person name="Bahn Y.-S."/>
            <person name="Kim J.F."/>
            <person name="Lee D.-W."/>
        </authorList>
    </citation>
    <scope>NUCLEOTIDE SEQUENCE [LARGE SCALE GENOMIC DNA]</scope>
    <source>
        <strain evidence="3 4">KCCM 41400</strain>
    </source>
</reference>
<reference evidence="2 5" key="2">
    <citation type="submission" date="2022-05" db="EMBL/GenBank/DDBJ databases">
        <title>Genome Sequencing of Bee-Associated Microbes.</title>
        <authorList>
            <person name="Dunlap C."/>
        </authorList>
    </citation>
    <scope>NUCLEOTIDE SEQUENCE [LARGE SCALE GENOMIC DNA]</scope>
    <source>
        <strain evidence="2 5">NRRL B-23120</strain>
    </source>
</reference>
<evidence type="ECO:0000259" key="1">
    <source>
        <dbReference type="Pfam" id="PF13472"/>
    </source>
</evidence>
<dbReference type="Pfam" id="PF13472">
    <property type="entry name" value="Lipase_GDSL_2"/>
    <property type="match status" value="1"/>
</dbReference>
<evidence type="ECO:0000313" key="5">
    <source>
        <dbReference type="Proteomes" id="UP001527202"/>
    </source>
</evidence>
<dbReference type="GeneID" id="95377236"/>
<evidence type="ECO:0000313" key="4">
    <source>
        <dbReference type="Proteomes" id="UP000288943"/>
    </source>
</evidence>
<dbReference type="AlphaFoldDB" id="A0A410WZT6"/>
<dbReference type="SUPFAM" id="SSF52266">
    <property type="entry name" value="SGNH hydrolase"/>
    <property type="match status" value="1"/>
</dbReference>
<proteinExistence type="predicted"/>
<evidence type="ECO:0000313" key="2">
    <source>
        <dbReference type="EMBL" id="MCY9595969.1"/>
    </source>
</evidence>
<dbReference type="InterPro" id="IPR051532">
    <property type="entry name" value="Ester_Hydrolysis_Enzymes"/>
</dbReference>
<name>A0A410WZT6_9BACL</name>
<dbReference type="InterPro" id="IPR036514">
    <property type="entry name" value="SGNH_hydro_sf"/>
</dbReference>
<dbReference type="OrthoDB" id="26855at2"/>
<dbReference type="PANTHER" id="PTHR30383:SF27">
    <property type="entry name" value="SPORE GERMINATION LIPASE LIPC"/>
    <property type="match status" value="1"/>
</dbReference>
<organism evidence="3 4">
    <name type="scientific">Paenibacillus chitinolyticus</name>
    <dbReference type="NCBI Taxonomy" id="79263"/>
    <lineage>
        <taxon>Bacteria</taxon>
        <taxon>Bacillati</taxon>
        <taxon>Bacillota</taxon>
        <taxon>Bacilli</taxon>
        <taxon>Bacillales</taxon>
        <taxon>Paenibacillaceae</taxon>
        <taxon>Paenibacillus</taxon>
    </lineage>
</organism>
<dbReference type="Proteomes" id="UP001527202">
    <property type="component" value="Unassembled WGS sequence"/>
</dbReference>
<accession>A0A410WZT6</accession>
<dbReference type="Gene3D" id="3.40.50.1110">
    <property type="entry name" value="SGNH hydrolase"/>
    <property type="match status" value="1"/>
</dbReference>
<dbReference type="InterPro" id="IPR013830">
    <property type="entry name" value="SGNH_hydro"/>
</dbReference>
<dbReference type="RefSeq" id="WP_042233215.1">
    <property type="nucleotide sequence ID" value="NZ_CP026520.1"/>
</dbReference>
<dbReference type="Proteomes" id="UP000288943">
    <property type="component" value="Chromosome"/>
</dbReference>
<evidence type="ECO:0000313" key="3">
    <source>
        <dbReference type="EMBL" id="QAV19965.1"/>
    </source>
</evidence>
<gene>
    <name evidence="2" type="ORF">M5X16_09295</name>
    <name evidence="3" type="ORF">PC41400_20805</name>
</gene>
<dbReference type="KEGG" id="pchi:PC41400_20805"/>